<evidence type="ECO:0000313" key="2">
    <source>
        <dbReference type="Proteomes" id="UP000198324"/>
    </source>
</evidence>
<reference evidence="1 2" key="1">
    <citation type="submission" date="2017-06" db="EMBL/GenBank/DDBJ databases">
        <authorList>
            <person name="Kim H.J."/>
            <person name="Triplett B.A."/>
        </authorList>
    </citation>
    <scope>NUCLEOTIDE SEQUENCE [LARGE SCALE GENOMIC DNA]</scope>
    <source>
        <strain evidence="1 2">DSM 13116</strain>
    </source>
</reference>
<sequence length="329" mass="35820">MDFDVLWLSRADIDSLGITMREIMDVVEEGFAAMGRGEVEMPAKIGIHTRRDCFNHSMPCYVGGTLDMAGVKVVSGYPPNQKKGLPYITGIWTLIDPETGLVRAVMDAAWITAWRTGAASGVYARHFGDPETRCVSIIGLGVQGRMNLRAMIEVFPKIDAVRMFDPVSGQAERFVADMRALLPQADFCNCGSPKEAVAGADVVITCSPIVEKPKRFVEAGWLKDDVLAIAVDYDSAFDAATMSGASCFTTDSAGQYLWTQEHGVYFLNGYPNKPGLHSDMGEICAGTKTGLRRGRRAAVLMGIALDDVMTGHLIYEKALEHKVGAWVQL</sequence>
<dbReference type="EMBL" id="FZOC01000002">
    <property type="protein sequence ID" value="SNR82597.1"/>
    <property type="molecule type" value="Genomic_DNA"/>
</dbReference>
<dbReference type="Gene3D" id="3.30.1780.10">
    <property type="entry name" value="ornithine cyclodeaminase, domain 1"/>
    <property type="match status" value="1"/>
</dbReference>
<dbReference type="AlphaFoldDB" id="A0A238ZGY2"/>
<dbReference type="OrthoDB" id="5495968at2"/>
<dbReference type="InterPro" id="IPR003462">
    <property type="entry name" value="ODC_Mu_crystall"/>
</dbReference>
<protein>
    <submittedName>
        <fullName evidence="1">L-alanine dehydrogenase</fullName>
    </submittedName>
</protein>
<dbReference type="InterPro" id="IPR036291">
    <property type="entry name" value="NAD(P)-bd_dom_sf"/>
</dbReference>
<gene>
    <name evidence="1" type="ORF">SAMN04488503_1533</name>
</gene>
<proteinExistence type="predicted"/>
<organism evidence="1 2">
    <name type="scientific">Humidesulfovibrio mexicanus</name>
    <dbReference type="NCBI Taxonomy" id="147047"/>
    <lineage>
        <taxon>Bacteria</taxon>
        <taxon>Pseudomonadati</taxon>
        <taxon>Thermodesulfobacteriota</taxon>
        <taxon>Desulfovibrionia</taxon>
        <taxon>Desulfovibrionales</taxon>
        <taxon>Desulfovibrionaceae</taxon>
        <taxon>Humidesulfovibrio</taxon>
    </lineage>
</organism>
<dbReference type="InterPro" id="IPR023401">
    <property type="entry name" value="ODC_N"/>
</dbReference>
<accession>A0A238ZGY2</accession>
<dbReference type="RefSeq" id="WP_089273331.1">
    <property type="nucleotide sequence ID" value="NZ_FZOC01000002.1"/>
</dbReference>
<dbReference type="Gene3D" id="3.40.50.720">
    <property type="entry name" value="NAD(P)-binding Rossmann-like Domain"/>
    <property type="match status" value="1"/>
</dbReference>
<dbReference type="PANTHER" id="PTHR13812">
    <property type="entry name" value="KETIMINE REDUCTASE MU-CRYSTALLIN"/>
    <property type="match status" value="1"/>
</dbReference>
<dbReference type="PIRSF" id="PIRSF001439">
    <property type="entry name" value="CryM"/>
    <property type="match status" value="1"/>
</dbReference>
<dbReference type="PANTHER" id="PTHR13812:SF19">
    <property type="entry name" value="KETIMINE REDUCTASE MU-CRYSTALLIN"/>
    <property type="match status" value="1"/>
</dbReference>
<keyword evidence="2" id="KW-1185">Reference proteome</keyword>
<dbReference type="Proteomes" id="UP000198324">
    <property type="component" value="Unassembled WGS sequence"/>
</dbReference>
<dbReference type="Pfam" id="PF02423">
    <property type="entry name" value="OCD_Mu_crystall"/>
    <property type="match status" value="1"/>
</dbReference>
<dbReference type="SUPFAM" id="SSF51735">
    <property type="entry name" value="NAD(P)-binding Rossmann-fold domains"/>
    <property type="match status" value="1"/>
</dbReference>
<evidence type="ECO:0000313" key="1">
    <source>
        <dbReference type="EMBL" id="SNR82597.1"/>
    </source>
</evidence>
<name>A0A238ZGY2_9BACT</name>
<dbReference type="GO" id="GO:0005737">
    <property type="term" value="C:cytoplasm"/>
    <property type="evidence" value="ECO:0007669"/>
    <property type="project" value="TreeGrafter"/>
</dbReference>